<name>A0ABU3NIV7_9CHLR</name>
<keyword evidence="9" id="KW-1185">Reference proteome</keyword>
<comment type="similarity">
    <text evidence="1">Belongs to the Lgt family.</text>
</comment>
<evidence type="ECO:0000256" key="3">
    <source>
        <dbReference type="ARBA" id="ARBA00022679"/>
    </source>
</evidence>
<feature type="transmembrane region" description="Helical" evidence="7">
    <location>
        <begin position="184"/>
        <end position="202"/>
    </location>
</feature>
<evidence type="ECO:0000256" key="2">
    <source>
        <dbReference type="ARBA" id="ARBA00022475"/>
    </source>
</evidence>
<feature type="transmembrane region" description="Helical" evidence="7">
    <location>
        <begin position="214"/>
        <end position="234"/>
    </location>
</feature>
<comment type="caution">
    <text evidence="8">The sequence shown here is derived from an EMBL/GenBank/DDBJ whole genome shotgun (WGS) entry which is preliminary data.</text>
</comment>
<keyword evidence="5 7" id="KW-1133">Transmembrane helix</keyword>
<keyword evidence="8" id="KW-0328">Glycosyltransferase</keyword>
<accession>A0ABU3NIV7</accession>
<evidence type="ECO:0000256" key="4">
    <source>
        <dbReference type="ARBA" id="ARBA00022692"/>
    </source>
</evidence>
<dbReference type="GO" id="GO:0016757">
    <property type="term" value="F:glycosyltransferase activity"/>
    <property type="evidence" value="ECO:0007669"/>
    <property type="project" value="UniProtKB-KW"/>
</dbReference>
<gene>
    <name evidence="8" type="ORF">QYE77_00865</name>
</gene>
<feature type="transmembrane region" description="Helical" evidence="7">
    <location>
        <begin position="43"/>
        <end position="64"/>
    </location>
</feature>
<feature type="transmembrane region" description="Helical" evidence="7">
    <location>
        <begin position="12"/>
        <end position="31"/>
    </location>
</feature>
<reference evidence="8 9" key="1">
    <citation type="submission" date="2023-07" db="EMBL/GenBank/DDBJ databases">
        <title>Novel species of Thermanaerothrix with wide hydrolytic capabilities.</title>
        <authorList>
            <person name="Zayulina K.S."/>
            <person name="Podosokorskaya O.A."/>
            <person name="Elcheninov A.G."/>
        </authorList>
    </citation>
    <scope>NUCLEOTIDE SEQUENCE [LARGE SCALE GENOMIC DNA]</scope>
    <source>
        <strain evidence="8 9">4228-RoL</strain>
    </source>
</reference>
<feature type="transmembrane region" description="Helical" evidence="7">
    <location>
        <begin position="84"/>
        <end position="104"/>
    </location>
</feature>
<dbReference type="RefSeq" id="WP_315623339.1">
    <property type="nucleotide sequence ID" value="NZ_JAUHMF010000001.1"/>
</dbReference>
<dbReference type="Pfam" id="PF01790">
    <property type="entry name" value="LGT"/>
    <property type="match status" value="1"/>
</dbReference>
<evidence type="ECO:0000313" key="8">
    <source>
        <dbReference type="EMBL" id="MDT8896801.1"/>
    </source>
</evidence>
<dbReference type="EC" id="2.4.99.-" evidence="8"/>
<dbReference type="PANTHER" id="PTHR30589:SF0">
    <property type="entry name" value="PHOSPHATIDYLGLYCEROL--PROLIPOPROTEIN DIACYLGLYCERYL TRANSFERASE"/>
    <property type="match status" value="1"/>
</dbReference>
<organism evidence="8 9">
    <name type="scientific">Thermanaerothrix solaris</name>
    <dbReference type="NCBI Taxonomy" id="3058434"/>
    <lineage>
        <taxon>Bacteria</taxon>
        <taxon>Bacillati</taxon>
        <taxon>Chloroflexota</taxon>
        <taxon>Anaerolineae</taxon>
        <taxon>Anaerolineales</taxon>
        <taxon>Anaerolineaceae</taxon>
        <taxon>Thermanaerothrix</taxon>
    </lineage>
</organism>
<evidence type="ECO:0000313" key="9">
    <source>
        <dbReference type="Proteomes" id="UP001254165"/>
    </source>
</evidence>
<keyword evidence="6 7" id="KW-0472">Membrane</keyword>
<dbReference type="EMBL" id="JAUHMF010000001">
    <property type="protein sequence ID" value="MDT8896801.1"/>
    <property type="molecule type" value="Genomic_DNA"/>
</dbReference>
<protein>
    <submittedName>
        <fullName evidence="8">Prolipoprotein diacylglyceryl transferase</fullName>
        <ecNumber evidence="8">2.4.99.-</ecNumber>
    </submittedName>
</protein>
<keyword evidence="2" id="KW-1003">Cell membrane</keyword>
<dbReference type="InterPro" id="IPR001640">
    <property type="entry name" value="Lgt"/>
</dbReference>
<evidence type="ECO:0000256" key="6">
    <source>
        <dbReference type="ARBA" id="ARBA00023136"/>
    </source>
</evidence>
<dbReference type="PANTHER" id="PTHR30589">
    <property type="entry name" value="PROLIPOPROTEIN DIACYLGLYCERYL TRANSFERASE"/>
    <property type="match status" value="1"/>
</dbReference>
<sequence length="244" mass="26829">MFPVLHVGPLSINTSILILLAGLWIALWVGVKQNPTFAHSSSPYETLVLIAILAGIIGARLGYAAQHISAFINNPIALITPSPIMLDPPAGILVAFLAGLVYGYRHSLKFWNTLDQLTAPAAVFVSTIHLANLASGNAYGAPTQLPWCVHLWSECRHPTQVYAFILALGIVIFILYTARYNFPAGFQFWVFIGLSALARLIIEPFRGDSVILFGIFRQAQIIAWLVLLISLFQISKRIKPIPKE</sequence>
<dbReference type="Proteomes" id="UP001254165">
    <property type="component" value="Unassembled WGS sequence"/>
</dbReference>
<evidence type="ECO:0000256" key="1">
    <source>
        <dbReference type="ARBA" id="ARBA00007150"/>
    </source>
</evidence>
<keyword evidence="3 8" id="KW-0808">Transferase</keyword>
<keyword evidence="4 7" id="KW-0812">Transmembrane</keyword>
<evidence type="ECO:0000256" key="7">
    <source>
        <dbReference type="SAM" id="Phobius"/>
    </source>
</evidence>
<feature type="transmembrane region" description="Helical" evidence="7">
    <location>
        <begin position="161"/>
        <end position="178"/>
    </location>
</feature>
<proteinExistence type="inferred from homology"/>
<evidence type="ECO:0000256" key="5">
    <source>
        <dbReference type="ARBA" id="ARBA00022989"/>
    </source>
</evidence>